<evidence type="ECO:0000256" key="1">
    <source>
        <dbReference type="SAM" id="SignalP"/>
    </source>
</evidence>
<organism evidence="2 3">
    <name type="scientific">Roseateles oligotrophus</name>
    <dbReference type="NCBI Taxonomy" id="1769250"/>
    <lineage>
        <taxon>Bacteria</taxon>
        <taxon>Pseudomonadati</taxon>
        <taxon>Pseudomonadota</taxon>
        <taxon>Betaproteobacteria</taxon>
        <taxon>Burkholderiales</taxon>
        <taxon>Sphaerotilaceae</taxon>
        <taxon>Roseateles</taxon>
    </lineage>
</organism>
<protein>
    <submittedName>
        <fullName evidence="2">Uncharacterized protein</fullName>
    </submittedName>
</protein>
<proteinExistence type="predicted"/>
<evidence type="ECO:0000313" key="3">
    <source>
        <dbReference type="Proteomes" id="UP001209701"/>
    </source>
</evidence>
<feature type="chain" id="PRO_5045485043" evidence="1">
    <location>
        <begin position="22"/>
        <end position="140"/>
    </location>
</feature>
<gene>
    <name evidence="2" type="ORF">LNV07_16850</name>
</gene>
<reference evidence="2 3" key="1">
    <citation type="submission" date="2021-11" db="EMBL/GenBank/DDBJ databases">
        <authorList>
            <person name="Liang Q."/>
            <person name="Mou H."/>
            <person name="Liu Z."/>
        </authorList>
    </citation>
    <scope>NUCLEOTIDE SEQUENCE [LARGE SCALE GENOMIC DNA]</scope>
    <source>
        <strain evidence="2 3">CHU3</strain>
    </source>
</reference>
<dbReference type="EMBL" id="JAJIRN010000007">
    <property type="protein sequence ID" value="MCV2369751.1"/>
    <property type="molecule type" value="Genomic_DNA"/>
</dbReference>
<sequence>MRFVKISIALLMGLAISKLSANEIMPSFLKKQDGQAITITALFYRPVDSTEFELPQSSIKQISDILSNLRPWVPPSRSAPPPKLPGFNNRIALIAAHHPVERITLGISPGCEFILDEKNSIVYVVPDWQRPTLSALLASK</sequence>
<evidence type="ECO:0000313" key="2">
    <source>
        <dbReference type="EMBL" id="MCV2369751.1"/>
    </source>
</evidence>
<name>A0ABT2YIF0_9BURK</name>
<dbReference type="Proteomes" id="UP001209701">
    <property type="component" value="Unassembled WGS sequence"/>
</dbReference>
<keyword evidence="3" id="KW-1185">Reference proteome</keyword>
<keyword evidence="1" id="KW-0732">Signal</keyword>
<feature type="signal peptide" evidence="1">
    <location>
        <begin position="1"/>
        <end position="21"/>
    </location>
</feature>
<dbReference type="RefSeq" id="WP_263572332.1">
    <property type="nucleotide sequence ID" value="NZ_JAJIRN010000007.1"/>
</dbReference>
<comment type="caution">
    <text evidence="2">The sequence shown here is derived from an EMBL/GenBank/DDBJ whole genome shotgun (WGS) entry which is preliminary data.</text>
</comment>
<accession>A0ABT2YIF0</accession>